<dbReference type="Proteomes" id="UP000008136">
    <property type="component" value="Chromosome"/>
</dbReference>
<keyword evidence="10 12" id="KW-0456">Lyase</keyword>
<dbReference type="EMBL" id="CP002588">
    <property type="protein sequence ID" value="AEA48027.1"/>
    <property type="molecule type" value="Genomic_DNA"/>
</dbReference>
<accession>F2KS88</accession>
<comment type="catalytic activity">
    <reaction evidence="1">
        <text>1-(2-carboxyphenylamino)-1-deoxy-D-ribulose 5-phosphate + H(+) = (1S,2R)-1-C-(indol-3-yl)glycerol 3-phosphate + CO2 + H2O</text>
        <dbReference type="Rhea" id="RHEA:23476"/>
        <dbReference type="ChEBI" id="CHEBI:15377"/>
        <dbReference type="ChEBI" id="CHEBI:15378"/>
        <dbReference type="ChEBI" id="CHEBI:16526"/>
        <dbReference type="ChEBI" id="CHEBI:58613"/>
        <dbReference type="ChEBI" id="CHEBI:58866"/>
        <dbReference type="EC" id="4.1.1.48"/>
    </reaction>
</comment>
<dbReference type="InterPro" id="IPR013798">
    <property type="entry name" value="Indole-3-glycerol_P_synth_dom"/>
</dbReference>
<evidence type="ECO:0000259" key="11">
    <source>
        <dbReference type="Pfam" id="PF00218"/>
    </source>
</evidence>
<keyword evidence="8" id="KW-0822">Tryptophan biosynthesis</keyword>
<sequence length="227" mass="25125">MVGMLSRAIKKCEKNPVIAEVKVHSPKHGDLLRGRNEIDILRAYERAGAVGISYITESKNFKGSFEVFKKICSSTELPVLRKDFITSKEDVERTAQAGGSAVLLIARILRDDIPEFADFAAEHGLDALIEVHSEDELEFALEARRAMIGINNRDIAKLELDDGNVTVTEKIAPLIPDGFLKVSESGISSIDDLRKALQYTNAVLIGTAFMRAEDPEKIVRVFVEARI</sequence>
<evidence type="ECO:0000256" key="9">
    <source>
        <dbReference type="ARBA" id="ARBA00023141"/>
    </source>
</evidence>
<evidence type="ECO:0000256" key="4">
    <source>
        <dbReference type="ARBA" id="ARBA00012362"/>
    </source>
</evidence>
<dbReference type="GO" id="GO:0004425">
    <property type="term" value="F:indole-3-glycerol-phosphate synthase activity"/>
    <property type="evidence" value="ECO:0007669"/>
    <property type="project" value="UniProtKB-EC"/>
</dbReference>
<dbReference type="InterPro" id="IPR011060">
    <property type="entry name" value="RibuloseP-bd_barrel"/>
</dbReference>
<dbReference type="Pfam" id="PF00218">
    <property type="entry name" value="IGPS"/>
    <property type="match status" value="1"/>
</dbReference>
<dbReference type="eggNOG" id="arCOG01088">
    <property type="taxonomic scope" value="Archaea"/>
</dbReference>
<evidence type="ECO:0000256" key="10">
    <source>
        <dbReference type="ARBA" id="ARBA00023239"/>
    </source>
</evidence>
<keyword evidence="6" id="KW-0028">Amino-acid biosynthesis</keyword>
<evidence type="ECO:0000313" key="13">
    <source>
        <dbReference type="Proteomes" id="UP000008136"/>
    </source>
</evidence>
<name>F2KS88_ARCVS</name>
<keyword evidence="9" id="KW-0057">Aromatic amino acid biosynthesis</keyword>
<dbReference type="STRING" id="693661.Arcve_2036"/>
<dbReference type="UniPathway" id="UPA00035">
    <property type="reaction ID" value="UER00043"/>
</dbReference>
<dbReference type="HOGENOM" id="CLU_034247_0_1_2"/>
<keyword evidence="13" id="KW-1185">Reference proteome</keyword>
<feature type="domain" description="Indole-3-glycerol phosphate synthase" evidence="11">
    <location>
        <begin position="12"/>
        <end position="220"/>
    </location>
</feature>
<evidence type="ECO:0000256" key="8">
    <source>
        <dbReference type="ARBA" id="ARBA00022822"/>
    </source>
</evidence>
<dbReference type="GeneID" id="10395169"/>
<proteinExistence type="inferred from homology"/>
<evidence type="ECO:0000256" key="6">
    <source>
        <dbReference type="ARBA" id="ARBA00022605"/>
    </source>
</evidence>
<dbReference type="OrthoDB" id="15223at2157"/>
<evidence type="ECO:0000256" key="3">
    <source>
        <dbReference type="ARBA" id="ARBA00008737"/>
    </source>
</evidence>
<evidence type="ECO:0000256" key="7">
    <source>
        <dbReference type="ARBA" id="ARBA00022793"/>
    </source>
</evidence>
<reference evidence="12 13" key="1">
    <citation type="submission" date="2011-03" db="EMBL/GenBank/DDBJ databases">
        <title>The complete genome of Archaeoglobus veneficus SNP6.</title>
        <authorList>
            <consortium name="US DOE Joint Genome Institute (JGI-PGF)"/>
            <person name="Lucas S."/>
            <person name="Copeland A."/>
            <person name="Lapidus A."/>
            <person name="Bruce D."/>
            <person name="Goodwin L."/>
            <person name="Pitluck S."/>
            <person name="Kyrpides N."/>
            <person name="Mavromatis K."/>
            <person name="Pagani I."/>
            <person name="Ivanova N."/>
            <person name="Mikhailova N."/>
            <person name="Lu M."/>
            <person name="Detter J.C."/>
            <person name="Tapia R."/>
            <person name="Han C."/>
            <person name="Land M."/>
            <person name="Hauser L."/>
            <person name="Markowitz V."/>
            <person name="Cheng J.-F."/>
            <person name="Hugenholtz P."/>
            <person name="Woyke T."/>
            <person name="Wu D."/>
            <person name="Spring S."/>
            <person name="Brambilla E."/>
            <person name="Klenk H.-P."/>
            <person name="Eisen J.A."/>
        </authorList>
    </citation>
    <scope>NUCLEOTIDE SEQUENCE [LARGE SCALE GENOMIC DNA]</scope>
    <source>
        <strain>SNP6</strain>
    </source>
</reference>
<dbReference type="PANTHER" id="PTHR22854:SF2">
    <property type="entry name" value="INDOLE-3-GLYCEROL-PHOSPHATE SYNTHASE"/>
    <property type="match status" value="1"/>
</dbReference>
<evidence type="ECO:0000256" key="1">
    <source>
        <dbReference type="ARBA" id="ARBA00001633"/>
    </source>
</evidence>
<dbReference type="InterPro" id="IPR013785">
    <property type="entry name" value="Aldolase_TIM"/>
</dbReference>
<dbReference type="CDD" id="cd00331">
    <property type="entry name" value="IGPS"/>
    <property type="match status" value="1"/>
</dbReference>
<dbReference type="InterPro" id="IPR001468">
    <property type="entry name" value="Indole-3-GlycerolPSynthase_CS"/>
</dbReference>
<dbReference type="PANTHER" id="PTHR22854">
    <property type="entry name" value="TRYPTOPHAN BIOSYNTHESIS PROTEIN"/>
    <property type="match status" value="1"/>
</dbReference>
<dbReference type="EC" id="4.1.1.48" evidence="4"/>
<protein>
    <recommendedName>
        <fullName evidence="5">Indole-3-glycerol phosphate synthase</fullName>
        <ecNumber evidence="4">4.1.1.48</ecNumber>
    </recommendedName>
</protein>
<comment type="pathway">
    <text evidence="2">Amino-acid biosynthesis; L-tryptophan biosynthesis; L-tryptophan from chorismate: step 4/5.</text>
</comment>
<dbReference type="KEGG" id="ave:Arcve_2036"/>
<evidence type="ECO:0000313" key="12">
    <source>
        <dbReference type="EMBL" id="AEA48027.1"/>
    </source>
</evidence>
<dbReference type="Gene3D" id="3.20.20.70">
    <property type="entry name" value="Aldolase class I"/>
    <property type="match status" value="1"/>
</dbReference>
<dbReference type="GO" id="GO:0004640">
    <property type="term" value="F:phosphoribosylanthranilate isomerase activity"/>
    <property type="evidence" value="ECO:0007669"/>
    <property type="project" value="TreeGrafter"/>
</dbReference>
<comment type="similarity">
    <text evidence="3">Belongs to the TrpC family.</text>
</comment>
<dbReference type="NCBIfam" id="NF001376">
    <property type="entry name" value="PRK00278.2-3"/>
    <property type="match status" value="1"/>
</dbReference>
<evidence type="ECO:0000256" key="2">
    <source>
        <dbReference type="ARBA" id="ARBA00004696"/>
    </source>
</evidence>
<dbReference type="AlphaFoldDB" id="F2KS88"/>
<organism evidence="12 13">
    <name type="scientific">Archaeoglobus veneficus (strain DSM 11195 / SNP6)</name>
    <dbReference type="NCBI Taxonomy" id="693661"/>
    <lineage>
        <taxon>Archaea</taxon>
        <taxon>Methanobacteriati</taxon>
        <taxon>Methanobacteriota</taxon>
        <taxon>Archaeoglobi</taxon>
        <taxon>Archaeoglobales</taxon>
        <taxon>Archaeoglobaceae</taxon>
        <taxon>Archaeoglobus</taxon>
    </lineage>
</organism>
<dbReference type="InterPro" id="IPR045186">
    <property type="entry name" value="Indole-3-glycerol_P_synth"/>
</dbReference>
<dbReference type="PROSITE" id="PS00614">
    <property type="entry name" value="IGPS"/>
    <property type="match status" value="1"/>
</dbReference>
<dbReference type="GO" id="GO:0000162">
    <property type="term" value="P:L-tryptophan biosynthetic process"/>
    <property type="evidence" value="ECO:0007669"/>
    <property type="project" value="UniProtKB-UniPathway"/>
</dbReference>
<keyword evidence="7" id="KW-0210">Decarboxylase</keyword>
<evidence type="ECO:0000256" key="5">
    <source>
        <dbReference type="ARBA" id="ARBA00018080"/>
    </source>
</evidence>
<dbReference type="SUPFAM" id="SSF51366">
    <property type="entry name" value="Ribulose-phoshate binding barrel"/>
    <property type="match status" value="1"/>
</dbReference>
<dbReference type="RefSeq" id="WP_013684678.1">
    <property type="nucleotide sequence ID" value="NC_015320.1"/>
</dbReference>
<gene>
    <name evidence="12" type="ordered locus">Arcve_2036</name>
</gene>